<dbReference type="CDD" id="cd01008">
    <property type="entry name" value="PBP2_NrtA_SsuA_CpmA_like"/>
    <property type="match status" value="1"/>
</dbReference>
<name>A0A7K3M2N9_9ACTN</name>
<protein>
    <submittedName>
        <fullName evidence="2">ABC transporter substrate-binding protein</fullName>
    </submittedName>
</protein>
<dbReference type="EMBL" id="WLZY01000003">
    <property type="protein sequence ID" value="NDL57520.1"/>
    <property type="molecule type" value="Genomic_DNA"/>
</dbReference>
<accession>A0A7K3M2N9</accession>
<dbReference type="Pfam" id="PF13379">
    <property type="entry name" value="NMT1_2"/>
    <property type="match status" value="1"/>
</dbReference>
<evidence type="ECO:0000256" key="1">
    <source>
        <dbReference type="SAM" id="MobiDB-lite"/>
    </source>
</evidence>
<dbReference type="AlphaFoldDB" id="A0A7K3M2N9"/>
<gene>
    <name evidence="2" type="ORF">F7O44_10585</name>
</gene>
<dbReference type="Gene3D" id="3.40.190.10">
    <property type="entry name" value="Periplasmic binding protein-like II"/>
    <property type="match status" value="2"/>
</dbReference>
<reference evidence="2 3" key="1">
    <citation type="submission" date="2019-11" db="EMBL/GenBank/DDBJ databases">
        <authorList>
            <person name="Li X.-J."/>
            <person name="Feng X.-M."/>
        </authorList>
    </citation>
    <scope>NUCLEOTIDE SEQUENCE [LARGE SCALE GENOMIC DNA]</scope>
    <source>
        <strain evidence="2 3">XMNu-373</strain>
    </source>
</reference>
<feature type="region of interest" description="Disordered" evidence="1">
    <location>
        <begin position="18"/>
        <end position="50"/>
    </location>
</feature>
<proteinExistence type="predicted"/>
<dbReference type="SUPFAM" id="SSF53850">
    <property type="entry name" value="Periplasmic binding protein-like II"/>
    <property type="match status" value="1"/>
</dbReference>
<keyword evidence="3" id="KW-1185">Reference proteome</keyword>
<sequence>MVLAGGAALALLVACGSDDDGDDSAAQGPDAGEVDEDGDDDEDEDEGADLDDLAELTEVTLGYVSAVDQMGAAIALDLGFYDDVDLDVELAQPFPTGVDALNALDAGEVDFVQVGTPSIGAVLEGMDLVYLGNYSGSSSQLGIDETMAMVASSESGIDPDDLSTLAGKRIGVSIGSINHLYLLGVLEEAGLSPDDVDIQNTPPPEMPVALETDGLDAAVIWDPWPIVTTHSVDGAFEVVRGGGYIAYIGYIVSTREYVEENPDTVEALLTARAAADHWMRENPDDAADVTVRWVPGTEIEVAEEAMEYNIIQLDPRFSACNYLALDTMMGVFADMEVVDGTYDVNDHFVPGPILNVMEQHPELFDDLPEIPEEAQISADYVFERGEAQSACPEG</sequence>
<evidence type="ECO:0000313" key="3">
    <source>
        <dbReference type="Proteomes" id="UP000460435"/>
    </source>
</evidence>
<comment type="caution">
    <text evidence="2">The sequence shown here is derived from an EMBL/GenBank/DDBJ whole genome shotgun (WGS) entry which is preliminary data.</text>
</comment>
<organism evidence="2 3">
    <name type="scientific">Phytoactinopolyspora mesophila</name>
    <dbReference type="NCBI Taxonomy" id="2650750"/>
    <lineage>
        <taxon>Bacteria</taxon>
        <taxon>Bacillati</taxon>
        <taxon>Actinomycetota</taxon>
        <taxon>Actinomycetes</taxon>
        <taxon>Jiangellales</taxon>
        <taxon>Jiangellaceae</taxon>
        <taxon>Phytoactinopolyspora</taxon>
    </lineage>
</organism>
<feature type="compositionally biased region" description="Acidic residues" evidence="1">
    <location>
        <begin position="32"/>
        <end position="50"/>
    </location>
</feature>
<dbReference type="Proteomes" id="UP000460435">
    <property type="component" value="Unassembled WGS sequence"/>
</dbReference>
<dbReference type="PANTHER" id="PTHR30024">
    <property type="entry name" value="ALIPHATIC SULFONATES-BINDING PROTEIN-RELATED"/>
    <property type="match status" value="1"/>
</dbReference>
<evidence type="ECO:0000313" key="2">
    <source>
        <dbReference type="EMBL" id="NDL57520.1"/>
    </source>
</evidence>